<proteinExistence type="predicted"/>
<accession>A0A9P6EWY0</accession>
<dbReference type="Proteomes" id="UP000723463">
    <property type="component" value="Unassembled WGS sequence"/>
</dbReference>
<evidence type="ECO:0000313" key="1">
    <source>
        <dbReference type="EMBL" id="KAF9537846.1"/>
    </source>
</evidence>
<sequence>MGISVLPSWIKEASDGIEEDLTQRTCHVDFPAMFFALLNSRAFYGTVNIEARKARLHHSLKATVATNAVELGSPSIKHARLTLGATSGTSSSTGPVFVAIPPGSVPTNLMTQVQHLLQGAPTQIFLDSNGALTTTRTENKDI</sequence>
<protein>
    <submittedName>
        <fullName evidence="1">Uncharacterized protein</fullName>
    </submittedName>
</protein>
<keyword evidence="2" id="KW-1185">Reference proteome</keyword>
<dbReference type="AlphaFoldDB" id="A0A9P6EWY0"/>
<reference evidence="1" key="1">
    <citation type="journal article" date="2020" name="Fungal Divers.">
        <title>Resolving the Mortierellaceae phylogeny through synthesis of multi-gene phylogenetics and phylogenomics.</title>
        <authorList>
            <person name="Vandepol N."/>
            <person name="Liber J."/>
            <person name="Desiro A."/>
            <person name="Na H."/>
            <person name="Kennedy M."/>
            <person name="Barry K."/>
            <person name="Grigoriev I.V."/>
            <person name="Miller A.N."/>
            <person name="O'Donnell K."/>
            <person name="Stajich J.E."/>
            <person name="Bonito G."/>
        </authorList>
    </citation>
    <scope>NUCLEOTIDE SEQUENCE</scope>
    <source>
        <strain evidence="1">NRRL 2591</strain>
    </source>
</reference>
<name>A0A9P6EWY0_9FUNG</name>
<comment type="caution">
    <text evidence="1">The sequence shown here is derived from an EMBL/GenBank/DDBJ whole genome shotgun (WGS) entry which is preliminary data.</text>
</comment>
<dbReference type="EMBL" id="JAAAXW010000357">
    <property type="protein sequence ID" value="KAF9537846.1"/>
    <property type="molecule type" value="Genomic_DNA"/>
</dbReference>
<gene>
    <name evidence="1" type="ORF">EC957_007567</name>
</gene>
<evidence type="ECO:0000313" key="2">
    <source>
        <dbReference type="Proteomes" id="UP000723463"/>
    </source>
</evidence>
<feature type="non-terminal residue" evidence="1">
    <location>
        <position position="1"/>
    </location>
</feature>
<organism evidence="1 2">
    <name type="scientific">Mortierella hygrophila</name>
    <dbReference type="NCBI Taxonomy" id="979708"/>
    <lineage>
        <taxon>Eukaryota</taxon>
        <taxon>Fungi</taxon>
        <taxon>Fungi incertae sedis</taxon>
        <taxon>Mucoromycota</taxon>
        <taxon>Mortierellomycotina</taxon>
        <taxon>Mortierellomycetes</taxon>
        <taxon>Mortierellales</taxon>
        <taxon>Mortierellaceae</taxon>
        <taxon>Mortierella</taxon>
    </lineage>
</organism>